<keyword evidence="1" id="KW-0560">Oxidoreductase</keyword>
<dbReference type="SUPFAM" id="SSF52833">
    <property type="entry name" value="Thioredoxin-like"/>
    <property type="match status" value="1"/>
</dbReference>
<reference evidence="2" key="1">
    <citation type="journal article" date="2019" name="Int. J. Syst. Evol. Microbiol.">
        <title>The Global Catalogue of Microorganisms (GCM) 10K type strain sequencing project: providing services to taxonomists for standard genome sequencing and annotation.</title>
        <authorList>
            <consortium name="The Broad Institute Genomics Platform"/>
            <consortium name="The Broad Institute Genome Sequencing Center for Infectious Disease"/>
            <person name="Wu L."/>
            <person name="Ma J."/>
        </authorList>
    </citation>
    <scope>NUCLEOTIDE SEQUENCE [LARGE SCALE GENOMIC DNA]</scope>
    <source>
        <strain evidence="2">CGMCC 1.16026</strain>
    </source>
</reference>
<keyword evidence="1" id="KW-0575">Peroxidase</keyword>
<keyword evidence="2" id="KW-1185">Reference proteome</keyword>
<dbReference type="EC" id="1.11.1.24" evidence="1"/>
<dbReference type="Proteomes" id="UP001596391">
    <property type="component" value="Unassembled WGS sequence"/>
</dbReference>
<comment type="caution">
    <text evidence="1">The sequence shown here is derived from an EMBL/GenBank/DDBJ whole genome shotgun (WGS) entry which is preliminary data.</text>
</comment>
<organism evidence="1 2">
    <name type="scientific">Granulicella cerasi</name>
    <dbReference type="NCBI Taxonomy" id="741063"/>
    <lineage>
        <taxon>Bacteria</taxon>
        <taxon>Pseudomonadati</taxon>
        <taxon>Acidobacteriota</taxon>
        <taxon>Terriglobia</taxon>
        <taxon>Terriglobales</taxon>
        <taxon>Acidobacteriaceae</taxon>
        <taxon>Granulicella</taxon>
    </lineage>
</organism>
<dbReference type="RefSeq" id="WP_263372477.1">
    <property type="nucleotide sequence ID" value="NZ_JAGSYD010000005.1"/>
</dbReference>
<gene>
    <name evidence="1" type="ORF">ACFQBQ_02865</name>
</gene>
<proteinExistence type="predicted"/>
<evidence type="ECO:0000313" key="2">
    <source>
        <dbReference type="Proteomes" id="UP001596391"/>
    </source>
</evidence>
<dbReference type="GO" id="GO:0140824">
    <property type="term" value="F:thioredoxin-dependent peroxiredoxin activity"/>
    <property type="evidence" value="ECO:0007669"/>
    <property type="project" value="UniProtKB-EC"/>
</dbReference>
<sequence>MSLKGKVIHQPGMALGSGHKNLLLVVSTQCHFCQASLPFYKRLAPAATSAGVHTVAFLPDDANTAGAFLENGGIKVDAVQSIQPSDIGVHATPTIILTDDTGKVIKDWDGQLSSARESEVLTEVAKP</sequence>
<protein>
    <submittedName>
        <fullName evidence="1">Peroxiredoxin family protein</fullName>
        <ecNumber evidence="1">1.11.1.24</ecNumber>
    </submittedName>
</protein>
<dbReference type="Gene3D" id="3.40.30.10">
    <property type="entry name" value="Glutaredoxin"/>
    <property type="match status" value="1"/>
</dbReference>
<evidence type="ECO:0000313" key="1">
    <source>
        <dbReference type="EMBL" id="MFC6644547.1"/>
    </source>
</evidence>
<dbReference type="EMBL" id="JBHSWI010000001">
    <property type="protein sequence ID" value="MFC6644547.1"/>
    <property type="molecule type" value="Genomic_DNA"/>
</dbReference>
<accession>A0ABW1Z565</accession>
<name>A0ABW1Z565_9BACT</name>
<dbReference type="InterPro" id="IPR036249">
    <property type="entry name" value="Thioredoxin-like_sf"/>
</dbReference>